<reference evidence="1 2" key="1">
    <citation type="submission" date="2019-01" db="EMBL/GenBank/DDBJ databases">
        <title>Cytophagaceae bacterium strain CAR-16.</title>
        <authorList>
            <person name="Chen W.-M."/>
        </authorList>
    </citation>
    <scope>NUCLEOTIDE SEQUENCE [LARGE SCALE GENOMIC DNA]</scope>
    <source>
        <strain evidence="1 2">CAR-16</strain>
    </source>
</reference>
<comment type="caution">
    <text evidence="1">The sequence shown here is derived from an EMBL/GenBank/DDBJ whole genome shotgun (WGS) entry which is preliminary data.</text>
</comment>
<proteinExistence type="predicted"/>
<dbReference type="OrthoDB" id="8477882at2"/>
<evidence type="ECO:0000313" key="2">
    <source>
        <dbReference type="Proteomes" id="UP000289455"/>
    </source>
</evidence>
<dbReference type="RefSeq" id="WP_129027746.1">
    <property type="nucleotide sequence ID" value="NZ_SDHY01000007.1"/>
</dbReference>
<dbReference type="AlphaFoldDB" id="A0A4Q1BXF6"/>
<evidence type="ECO:0000313" key="1">
    <source>
        <dbReference type="EMBL" id="RXK47063.1"/>
    </source>
</evidence>
<accession>A0A4Q1BXF6</accession>
<dbReference type="Proteomes" id="UP000289455">
    <property type="component" value="Unassembled WGS sequence"/>
</dbReference>
<dbReference type="EMBL" id="SDHY01000007">
    <property type="protein sequence ID" value="RXK47063.1"/>
    <property type="molecule type" value="Genomic_DNA"/>
</dbReference>
<keyword evidence="2" id="KW-1185">Reference proteome</keyword>
<name>A0A4Q1BXF6_9BACT</name>
<organism evidence="1 2">
    <name type="scientific">Aquirufa rosea</name>
    <dbReference type="NCBI Taxonomy" id="2509241"/>
    <lineage>
        <taxon>Bacteria</taxon>
        <taxon>Pseudomonadati</taxon>
        <taxon>Bacteroidota</taxon>
        <taxon>Cytophagia</taxon>
        <taxon>Cytophagales</taxon>
        <taxon>Flectobacillaceae</taxon>
        <taxon>Aquirufa</taxon>
    </lineage>
</organism>
<sequence length="430" mass="50162">MQPVKITIKGDYYDCQIYRGRLYLWTFDGDLKVYNWNDIVQSFIKKDTDKIAMTFCFLDGNYLYKSSLVELFKDVDFKKLLLAKFIKIEKPVFLLTEKQLEKFLFGQQETPTGILPTDTEIYSNKLYFIHEQGLFSGPAHRAKSDKFPVSSRPSKLWDCNLLSIKANKYPQLALSGGNEGLFELNMATSLPSNLERVEQRSPIFQISKSHSSFSNYSYLNIYNTSLIENSFLAMFKWNITKDNNQRDKPLRDFDTNINDQQIFNVKNKQHFISWGIEDKLYKATEGGFEVIKYNNYANKEKGEETFTRLKTVDLHAWKGKVINGGTAYFGNIVECENALVVIQSDGQYLTIPGPITRWRVYPRSMNYENHLHVILDDKIEIYSFNHDYFLNQQDKEIGIQFTGVKNKRTPRVSYFDDTDESLFDNVDLPF</sequence>
<protein>
    <submittedName>
        <fullName evidence="1">Uncharacterized protein</fullName>
    </submittedName>
</protein>
<gene>
    <name evidence="1" type="ORF">ESB04_10705</name>
</gene>